<comment type="caution">
    <text evidence="1">The sequence shown here is derived from an EMBL/GenBank/DDBJ whole genome shotgun (WGS) entry which is preliminary data.</text>
</comment>
<protein>
    <submittedName>
        <fullName evidence="1">Histone-lysine N-methyltransferase ATXR7 isoform X2</fullName>
    </submittedName>
</protein>
<evidence type="ECO:0000313" key="2">
    <source>
        <dbReference type="Proteomes" id="UP001163823"/>
    </source>
</evidence>
<sequence>MYFDEGGMLLHDQSCIDEGLTYILKSVEDQLHSSAKVSLAVYVQCIVEEEVKKLISSSEDDTLDEEVGYSSMYCNHDCEHNSSEVIASERSSAKILSDKFVIPLQAAELFCQSLFGNLLSEFSSSSLEDLCANAANLVNDREIDDPLPPGFEENGRLFVPSYVCRFQPSRLVMAIRY</sequence>
<evidence type="ECO:0000313" key="1">
    <source>
        <dbReference type="EMBL" id="KAJ7967031.1"/>
    </source>
</evidence>
<dbReference type="AlphaFoldDB" id="A0AAD7PSX4"/>
<organism evidence="1 2">
    <name type="scientific">Quillaja saponaria</name>
    <name type="common">Soap bark tree</name>
    <dbReference type="NCBI Taxonomy" id="32244"/>
    <lineage>
        <taxon>Eukaryota</taxon>
        <taxon>Viridiplantae</taxon>
        <taxon>Streptophyta</taxon>
        <taxon>Embryophyta</taxon>
        <taxon>Tracheophyta</taxon>
        <taxon>Spermatophyta</taxon>
        <taxon>Magnoliopsida</taxon>
        <taxon>eudicotyledons</taxon>
        <taxon>Gunneridae</taxon>
        <taxon>Pentapetalae</taxon>
        <taxon>rosids</taxon>
        <taxon>fabids</taxon>
        <taxon>Fabales</taxon>
        <taxon>Quillajaceae</taxon>
        <taxon>Quillaja</taxon>
    </lineage>
</organism>
<name>A0AAD7PSX4_QUISA</name>
<dbReference type="KEGG" id="qsa:O6P43_016416"/>
<keyword evidence="2" id="KW-1185">Reference proteome</keyword>
<accession>A0AAD7PSX4</accession>
<dbReference type="EMBL" id="JARAOO010000006">
    <property type="protein sequence ID" value="KAJ7967031.1"/>
    <property type="molecule type" value="Genomic_DNA"/>
</dbReference>
<dbReference type="Proteomes" id="UP001163823">
    <property type="component" value="Chromosome 6"/>
</dbReference>
<gene>
    <name evidence="1" type="ORF">O6P43_016416</name>
</gene>
<reference evidence="1" key="1">
    <citation type="journal article" date="2023" name="Science">
        <title>Elucidation of the pathway for biosynthesis of saponin adjuvants from the soapbark tree.</title>
        <authorList>
            <person name="Reed J."/>
            <person name="Orme A."/>
            <person name="El-Demerdash A."/>
            <person name="Owen C."/>
            <person name="Martin L.B.B."/>
            <person name="Misra R.C."/>
            <person name="Kikuchi S."/>
            <person name="Rejzek M."/>
            <person name="Martin A.C."/>
            <person name="Harkess A."/>
            <person name="Leebens-Mack J."/>
            <person name="Louveau T."/>
            <person name="Stephenson M.J."/>
            <person name="Osbourn A."/>
        </authorList>
    </citation>
    <scope>NUCLEOTIDE SEQUENCE</scope>
    <source>
        <strain evidence="1">S10</strain>
    </source>
</reference>
<proteinExistence type="predicted"/>